<gene>
    <name evidence="1" type="ORF">UFOVP209_8</name>
</gene>
<reference evidence="1" key="1">
    <citation type="submission" date="2020-05" db="EMBL/GenBank/DDBJ databases">
        <authorList>
            <person name="Chiriac C."/>
            <person name="Salcher M."/>
            <person name="Ghai R."/>
            <person name="Kavagutti S V."/>
        </authorList>
    </citation>
    <scope>NUCLEOTIDE SEQUENCE</scope>
</reference>
<name>A0A6J7WLQ1_9CAUD</name>
<dbReference type="EMBL" id="LR798252">
    <property type="protein sequence ID" value="CAB5217718.1"/>
    <property type="molecule type" value="Genomic_DNA"/>
</dbReference>
<evidence type="ECO:0000313" key="1">
    <source>
        <dbReference type="EMBL" id="CAB5217718.1"/>
    </source>
</evidence>
<accession>A0A6J7WLQ1</accession>
<proteinExistence type="predicted"/>
<protein>
    <submittedName>
        <fullName evidence="1">Uncharacterized protein</fullName>
    </submittedName>
</protein>
<sequence length="78" mass="8737">MTSLVEELNRRAQAASSRGDFDLFDLLDITARRLEWTERRLIGERVNADRLAAALNSLDTTGAARALRLHQERRGSAA</sequence>
<organism evidence="1">
    <name type="scientific">uncultured Caudovirales phage</name>
    <dbReference type="NCBI Taxonomy" id="2100421"/>
    <lineage>
        <taxon>Viruses</taxon>
        <taxon>Duplodnaviria</taxon>
        <taxon>Heunggongvirae</taxon>
        <taxon>Uroviricota</taxon>
        <taxon>Caudoviricetes</taxon>
        <taxon>Peduoviridae</taxon>
        <taxon>Maltschvirus</taxon>
        <taxon>Maltschvirus maltsch</taxon>
    </lineage>
</organism>